<reference evidence="1" key="1">
    <citation type="journal article" date="2022" name="Biol. Control">
        <title>In silico genomic analysis of Rhodopseudomonas palustris strains revealed potential biocontrol agents and crop yield enhancers.</title>
        <authorList>
            <person name="Surachat K."/>
            <person name="Kantachote D."/>
            <person name="Deachamag P."/>
            <person name="Wonglapsuwan M."/>
        </authorList>
    </citation>
    <scope>NUCLEOTIDE SEQUENCE</scope>
    <source>
        <strain evidence="1">TLS06</strain>
    </source>
</reference>
<gene>
    <name evidence="1" type="ORF">KQX62_14030</name>
</gene>
<evidence type="ECO:0000313" key="2">
    <source>
        <dbReference type="Proteomes" id="UP001163166"/>
    </source>
</evidence>
<protein>
    <submittedName>
        <fullName evidence="1">Uncharacterized protein</fullName>
    </submittedName>
</protein>
<proteinExistence type="predicted"/>
<sequence length="203" mass="22376">MSEEKQRDWIAIGVSLASLGISAAVAFNANLLKRDDIRIVMGDGLQIIREKNVFSLQEHHEFTFINSGNRQAVVSGLYGMLVLAIQPGDAAAQCSQDLPLHKSILLDASPIVLKPGEIQIFQAKVSTSYPWKRKDGMLQFREDGVVEGAANYVVCIALNIVTPDSSSEKWTQPLYSLPATGEDREAFDKARPLNVLQRTFLGF</sequence>
<dbReference type="Proteomes" id="UP001163166">
    <property type="component" value="Chromosome"/>
</dbReference>
<dbReference type="RefSeq" id="WP_264073562.1">
    <property type="nucleotide sequence ID" value="NZ_CP076676.1"/>
</dbReference>
<organism evidence="1 2">
    <name type="scientific">Rhodopseudomonas palustris</name>
    <dbReference type="NCBI Taxonomy" id="1076"/>
    <lineage>
        <taxon>Bacteria</taxon>
        <taxon>Pseudomonadati</taxon>
        <taxon>Pseudomonadota</taxon>
        <taxon>Alphaproteobacteria</taxon>
        <taxon>Hyphomicrobiales</taxon>
        <taxon>Nitrobacteraceae</taxon>
        <taxon>Rhodopseudomonas</taxon>
    </lineage>
</organism>
<name>A0AAX3DUM4_RHOPL</name>
<dbReference type="AlphaFoldDB" id="A0AAX3DUM4"/>
<evidence type="ECO:0000313" key="1">
    <source>
        <dbReference type="EMBL" id="UYO37860.1"/>
    </source>
</evidence>
<dbReference type="EMBL" id="CP076676">
    <property type="protein sequence ID" value="UYO37860.1"/>
    <property type="molecule type" value="Genomic_DNA"/>
</dbReference>
<accession>A0AAX3DUM4</accession>